<dbReference type="Proteomes" id="UP001055105">
    <property type="component" value="Unassembled WGS sequence"/>
</dbReference>
<gene>
    <name evidence="4" type="ORF">CE91St16_18520</name>
</gene>
<feature type="domain" description="DNA methylase N-4/N-6" evidence="3">
    <location>
        <begin position="38"/>
        <end position="120"/>
    </location>
</feature>
<dbReference type="Pfam" id="PF01555">
    <property type="entry name" value="N6_N4_Mtase"/>
    <property type="match status" value="1"/>
</dbReference>
<dbReference type="InterPro" id="IPR029063">
    <property type="entry name" value="SAM-dependent_MTases_sf"/>
</dbReference>
<evidence type="ECO:0000259" key="3">
    <source>
        <dbReference type="Pfam" id="PF01555"/>
    </source>
</evidence>
<sequence>MQDIFHNLEIVDVKGWYVSEFSAGNTNSQKARIALEERYWPITEITERFNRQSVSYQLSKRDCLHKWLKYKEGFSAELVRILLKDFHLQKGDIVADPFMGSGTTALVSMFNGYNSLGFDILPMSKIAIHVKTAIYTYNILELKELLKEIINLNVPEEYDGRTPEIRITKDGYPRETSRELAYYKEHFLNSRYSENTKMLLELCTLNALERISYSAKDGQYLRWDWRCPKIIAAAEAREKTGRKPFVVKLDKGQLPSLKEVLTEELSGVIKDIEYLNNNPSGFDTQCKFIEGSALFELPKIADGTVSAVISSPPYCNRYDYTRTYAMELAYLGMSEAGVRKLRQDLLSCTVENKSKIEQLQDYYKQIGQQERYERTMNIVDENAALQEINNALKNRNENGEINNKGVLKMVEGYFTELTFLFSELYRVCKTGAYVAFVNDNVRYAGEVIPVDFLTTNLAEQIGFTPVKIYTLKQQKGNSSQQMKKYGRVALRKSITIWKK</sequence>
<evidence type="ECO:0000313" key="4">
    <source>
        <dbReference type="EMBL" id="GKI18944.1"/>
    </source>
</evidence>
<dbReference type="EMBL" id="BQOL01000001">
    <property type="protein sequence ID" value="GKI18944.1"/>
    <property type="molecule type" value="Genomic_DNA"/>
</dbReference>
<dbReference type="Gene3D" id="3.40.50.150">
    <property type="entry name" value="Vaccinia Virus protein VP39"/>
    <property type="match status" value="2"/>
</dbReference>
<evidence type="ECO:0000256" key="1">
    <source>
        <dbReference type="ARBA" id="ARBA00022603"/>
    </source>
</evidence>
<dbReference type="GeneID" id="79837773"/>
<keyword evidence="2" id="KW-0808">Transferase</keyword>
<evidence type="ECO:0000256" key="2">
    <source>
        <dbReference type="ARBA" id="ARBA00022679"/>
    </source>
</evidence>
<comment type="caution">
    <text evidence="4">The sequence shown here is derived from an EMBL/GenBank/DDBJ whole genome shotgun (WGS) entry which is preliminary data.</text>
</comment>
<dbReference type="SUPFAM" id="SSF53335">
    <property type="entry name" value="S-adenosyl-L-methionine-dependent methyltransferases"/>
    <property type="match status" value="2"/>
</dbReference>
<dbReference type="InterPro" id="IPR002941">
    <property type="entry name" value="DNA_methylase_N4/N6"/>
</dbReference>
<name>A0AA37KSN5_9BACT</name>
<dbReference type="RefSeq" id="WP_244076498.1">
    <property type="nucleotide sequence ID" value="NZ_AP025581.1"/>
</dbReference>
<dbReference type="AlphaFoldDB" id="A0AA37KSN5"/>
<protein>
    <recommendedName>
        <fullName evidence="3">DNA methylase N-4/N-6 domain-containing protein</fullName>
    </recommendedName>
</protein>
<evidence type="ECO:0000313" key="5">
    <source>
        <dbReference type="Proteomes" id="UP001055105"/>
    </source>
</evidence>
<keyword evidence="1" id="KW-0489">Methyltransferase</keyword>
<reference evidence="4" key="1">
    <citation type="submission" date="2022-01" db="EMBL/GenBank/DDBJ databases">
        <title>Novel bile acid biosynthetic pathways are enriched in the microbiome of centenarians.</title>
        <authorList>
            <person name="Sato Y."/>
            <person name="Atarashi K."/>
            <person name="Plichta R.D."/>
            <person name="Arai Y."/>
            <person name="Sasajima S."/>
            <person name="Kearney M.S."/>
            <person name="Suda W."/>
            <person name="Takeshita K."/>
            <person name="Sasaki T."/>
            <person name="Okamoto S."/>
            <person name="Skelly N.A."/>
            <person name="Okamura Y."/>
            <person name="Vlamakis H."/>
            <person name="Li Y."/>
            <person name="Tanoue T."/>
            <person name="Takei H."/>
            <person name="Nittono H."/>
            <person name="Narushima S."/>
            <person name="Irie J."/>
            <person name="Itoh H."/>
            <person name="Moriya K."/>
            <person name="Sugiura Y."/>
            <person name="Suematsu M."/>
            <person name="Moritoki N."/>
            <person name="Shibata S."/>
            <person name="Littman R.D."/>
            <person name="Fischbach A.M."/>
            <person name="Uwamino Y."/>
            <person name="Inoue T."/>
            <person name="Honda A."/>
            <person name="Hattori M."/>
            <person name="Murai T."/>
            <person name="Xavier J.R."/>
            <person name="Hirose N."/>
            <person name="Honda K."/>
        </authorList>
    </citation>
    <scope>NUCLEOTIDE SEQUENCE</scope>
    <source>
        <strain evidence="4">CE91-St16</strain>
    </source>
</reference>
<proteinExistence type="predicted"/>
<dbReference type="GO" id="GO:0032259">
    <property type="term" value="P:methylation"/>
    <property type="evidence" value="ECO:0007669"/>
    <property type="project" value="UniProtKB-KW"/>
</dbReference>
<dbReference type="GO" id="GO:0003677">
    <property type="term" value="F:DNA binding"/>
    <property type="evidence" value="ECO:0007669"/>
    <property type="project" value="InterPro"/>
</dbReference>
<accession>A0AA37KSN5</accession>
<organism evidence="4 5">
    <name type="scientific">Alistipes finegoldii</name>
    <dbReference type="NCBI Taxonomy" id="214856"/>
    <lineage>
        <taxon>Bacteria</taxon>
        <taxon>Pseudomonadati</taxon>
        <taxon>Bacteroidota</taxon>
        <taxon>Bacteroidia</taxon>
        <taxon>Bacteroidales</taxon>
        <taxon>Rikenellaceae</taxon>
        <taxon>Alistipes</taxon>
    </lineage>
</organism>
<dbReference type="GO" id="GO:0008170">
    <property type="term" value="F:N-methyltransferase activity"/>
    <property type="evidence" value="ECO:0007669"/>
    <property type="project" value="InterPro"/>
</dbReference>